<comment type="caution">
    <text evidence="2">The sequence shown here is derived from an EMBL/GenBank/DDBJ whole genome shotgun (WGS) entry which is preliminary data.</text>
</comment>
<name>A0A9Q3BWF3_9BASI</name>
<sequence length="616" mass="70544">MSAEASKSEQIIKFFSKFNSIPNELNLNRQFIQLLSEFIHSVLINLTNSTRQQPPLIRESLIKSIYNLNQRNIPLPTQSWLPFIVVYGPLNRSIVQAVIKTSIELIPSWKQQLQPQILALQNQILSQPNQSRHALTLRLIGQSSHDLSESFYAPLSNNFLISIINLYQSNNLNQKSKKQYLSCIINFIRFGLLEKLKILNPSVDLLKLTEEFLQILTQTPRLLNDLILNIPEFIHQLKLVNSNLSPSNHIHNLNQSINQIQKILQGFDSIIQDIIIVLPDLNQTQLKAFIYRFNKYQDVNLGAQNFIQDYFNKPSLLQQKSKLTHSKETNQINVLKNRKNLFDQHQMDPNLLRLGKNQLEEKAILNDKSHLTQEIKQKIKSTAENKYLEFESQPILYSDESETEEINRKTQKTSTSLMSIFINDDDYDEEGGGNVKAFDSNLIDNSDSESSLLTAQNQFNWIKEPILCSAYLAHPDIFSKKARSTSYRKELMSKLNVDKDDLVESWGIMFERNPKKEEILAKYSVSKNVNRQRHVNQEGSDRSHATGRPAGRGRGRGRGRGGNNGGAGEGKGKNVQNNKESQQVNGGNGQRHHHNKKAHERRVRGRDQKLSRLGGI</sequence>
<proteinExistence type="predicted"/>
<feature type="compositionally biased region" description="Polar residues" evidence="1">
    <location>
        <begin position="574"/>
        <end position="585"/>
    </location>
</feature>
<organism evidence="2 3">
    <name type="scientific">Austropuccinia psidii MF-1</name>
    <dbReference type="NCBI Taxonomy" id="1389203"/>
    <lineage>
        <taxon>Eukaryota</taxon>
        <taxon>Fungi</taxon>
        <taxon>Dikarya</taxon>
        <taxon>Basidiomycota</taxon>
        <taxon>Pucciniomycotina</taxon>
        <taxon>Pucciniomycetes</taxon>
        <taxon>Pucciniales</taxon>
        <taxon>Sphaerophragmiaceae</taxon>
        <taxon>Austropuccinia</taxon>
    </lineage>
</organism>
<gene>
    <name evidence="2" type="ORF">O181_012417</name>
</gene>
<dbReference type="Proteomes" id="UP000765509">
    <property type="component" value="Unassembled WGS sequence"/>
</dbReference>
<evidence type="ECO:0000256" key="1">
    <source>
        <dbReference type="SAM" id="MobiDB-lite"/>
    </source>
</evidence>
<reference evidence="2" key="1">
    <citation type="submission" date="2021-03" db="EMBL/GenBank/DDBJ databases">
        <title>Draft genome sequence of rust myrtle Austropuccinia psidii MF-1, a brazilian biotype.</title>
        <authorList>
            <person name="Quecine M.C."/>
            <person name="Pachon D.M.R."/>
            <person name="Bonatelli M.L."/>
            <person name="Correr F.H."/>
            <person name="Franceschini L.M."/>
            <person name="Leite T.F."/>
            <person name="Margarido G.R.A."/>
            <person name="Almeida C.A."/>
            <person name="Ferrarezi J.A."/>
            <person name="Labate C.A."/>
        </authorList>
    </citation>
    <scope>NUCLEOTIDE SEQUENCE</scope>
    <source>
        <strain evidence="2">MF-1</strain>
    </source>
</reference>
<dbReference type="OrthoDB" id="5577209at2759"/>
<evidence type="ECO:0008006" key="4">
    <source>
        <dbReference type="Google" id="ProtNLM"/>
    </source>
</evidence>
<feature type="compositionally biased region" description="Basic residues" evidence="1">
    <location>
        <begin position="590"/>
        <end position="604"/>
    </location>
</feature>
<dbReference type="EMBL" id="AVOT02003173">
    <property type="protein sequence ID" value="MBW0472702.1"/>
    <property type="molecule type" value="Genomic_DNA"/>
</dbReference>
<feature type="compositionally biased region" description="Basic and acidic residues" evidence="1">
    <location>
        <begin position="535"/>
        <end position="544"/>
    </location>
</feature>
<keyword evidence="3" id="KW-1185">Reference proteome</keyword>
<dbReference type="AlphaFoldDB" id="A0A9Q3BWF3"/>
<evidence type="ECO:0000313" key="2">
    <source>
        <dbReference type="EMBL" id="MBW0472702.1"/>
    </source>
</evidence>
<feature type="compositionally biased region" description="Gly residues" evidence="1">
    <location>
        <begin position="560"/>
        <end position="569"/>
    </location>
</feature>
<accession>A0A9Q3BWF3</accession>
<evidence type="ECO:0000313" key="3">
    <source>
        <dbReference type="Proteomes" id="UP000765509"/>
    </source>
</evidence>
<feature type="region of interest" description="Disordered" evidence="1">
    <location>
        <begin position="530"/>
        <end position="616"/>
    </location>
</feature>
<protein>
    <recommendedName>
        <fullName evidence="4">CUE domain-containing protein</fullName>
    </recommendedName>
</protein>